<dbReference type="GO" id="GO:0004175">
    <property type="term" value="F:endopeptidase activity"/>
    <property type="evidence" value="ECO:0007669"/>
    <property type="project" value="UniProtKB-ARBA"/>
</dbReference>
<dbReference type="InterPro" id="IPR018200">
    <property type="entry name" value="USP_CS"/>
</dbReference>
<dbReference type="Proteomes" id="UP000800082">
    <property type="component" value="Unassembled WGS sequence"/>
</dbReference>
<feature type="domain" description="GOLD" evidence="14">
    <location>
        <begin position="1126"/>
        <end position="1214"/>
    </location>
</feature>
<sequence>MDQTGSDMLIDHEYDEKQGEVAIITPADSDDQMDEVDTDPAPRADEYDAFFKKHLPELPDQGTEAEAHHTWEIRDWRTLTRKEHGPVFECGGQPWRILFFPYGNNVDYASFYLEQAYEENEMPDGWYACVQFMLVLWNPNDPSMYTTHTAHHRFTADEGDWGFTRFAELRRLFANSWDDRGRPMVEGNAANVTAYVRVLKDPTGVLWHNFLNYDSKKETGMVGLKNQGATCYLNSLLQSLYFTNAFRQAVYQIPTDEDDKGSSYALQRLFYLLQNTNNAVSTTGLTHSFGWDSKQIFEQQDVQELSRVLMDNLDAKMKGSAAEGALERMFVGKMKTYISCINVDYESSRIEDYWDIQLNVSGNKNLDDSFKDYVQVETMDGENKYFAEGFGLQDAKKGVIFESFPPVLHLQLKRFEYDFARDAMMKVNDRYEFPEIWDASPYLSEGADRSEPYVYRLHSVLVHSGDLNAGHYYAFIKPTKDGHYYKFDDDRVTRATKREALEENFGGDYAQPPNGNANQRNPYTRTWSSKRSMSAYMLVYIRESRIDSILPDAASVAPPKHLAERIAEEHAAFEKKKKEREEAHLYMDVAVASEENFKVYQGFDIVPWKGDTETEANPKQFRVLRSTSMAQFASLVGKDLGIEGDMLRPWSMVNRQNGTVRPDTPLEFPDMTVEEAAAKHGTKQSVFRLWMEKAVQRHADGTPVFGDKLLEVKGVSDKPIMLFLKHFDAKTQSLFGVATFYAGYQERVSDLTPIINDILNWPSGTQIKLSEEIKMSMIEAMKPKTTLAQSELQDGDIITVQRILTDKEVEQIRSAGGHVDAKEFYEFLLNRINIDFVPRSQAEGEELPSFALTLSKRMTYDQWAAKVGEHLQCDPTHLRFTTVSTAGKPKTPVKYNANHTLNNTMFPGPYSYAQSAGQRGDALFYEKLDMSLKELEQRRPIKVTWLPEGLQKEEEVTLMIPKSAHVADLLDDLQRKANISEEVFNKVQIWEVSMHRFSKQLAAELQITALAEYSQVYAMPVPEIDAPRKVPVYHFDKDHTKAHGIPFQFAVKEGEPFSETKQRLSDLTKIKGKQLDKIKFAKVPRAQYSKPTYIEDDDEVLWDTLGDDQSLGLDHPNKSRSFWGNCACFFANVEHKGIKVAFYFAVQSGGSFDIDYSVVGPGSNGANEKVILDGTKERQGDFVFTANEVGEYRFCFNNEMSTFAEKLVDFEIAVENEAPRAAIPSKQGSSPEQTSILEESILKLSAQLSTISRNQKYFRTRENRNFSTVKSTEKRILNFSLMEGGLMLVMAGLQVAVVRFFFQGARKDYGKLS</sequence>
<keyword evidence="11" id="KW-0812">Transmembrane</keyword>
<evidence type="ECO:0000256" key="1">
    <source>
        <dbReference type="ARBA" id="ARBA00000707"/>
    </source>
</evidence>
<accession>A0A6A5RMB2</accession>
<dbReference type="GO" id="GO:0005829">
    <property type="term" value="C:cytosol"/>
    <property type="evidence" value="ECO:0007669"/>
    <property type="project" value="TreeGrafter"/>
</dbReference>
<dbReference type="EMBL" id="ML978969">
    <property type="protein sequence ID" value="KAF1928410.1"/>
    <property type="molecule type" value="Genomic_DNA"/>
</dbReference>
<dbReference type="CDD" id="cd02659">
    <property type="entry name" value="peptidase_C19C"/>
    <property type="match status" value="1"/>
</dbReference>
<gene>
    <name evidence="15" type="ORF">M421DRAFT_101213</name>
</gene>
<dbReference type="SMART" id="SM01190">
    <property type="entry name" value="EMP24_GP25L"/>
    <property type="match status" value="1"/>
</dbReference>
<dbReference type="Pfam" id="PF00443">
    <property type="entry name" value="UCH"/>
    <property type="match status" value="1"/>
</dbReference>
<dbReference type="Pfam" id="PF22486">
    <property type="entry name" value="MATH_2"/>
    <property type="match status" value="1"/>
</dbReference>
<dbReference type="InterPro" id="IPR001394">
    <property type="entry name" value="Peptidase_C19_UCH"/>
</dbReference>
<dbReference type="GeneID" id="54344260"/>
<dbReference type="FunFam" id="2.60.210.10:FF:000011">
    <property type="entry name" value="Ubiquitin carboxyl-terminal hydrolase 7"/>
    <property type="match status" value="1"/>
</dbReference>
<dbReference type="GO" id="GO:0140492">
    <property type="term" value="F:metal-dependent deubiquitinase activity"/>
    <property type="evidence" value="ECO:0007669"/>
    <property type="project" value="UniProtKB-ARBA"/>
</dbReference>
<keyword evidence="9" id="KW-0539">Nucleus</keyword>
<evidence type="ECO:0000256" key="7">
    <source>
        <dbReference type="ARBA" id="ARBA00022801"/>
    </source>
</evidence>
<dbReference type="InterPro" id="IPR050164">
    <property type="entry name" value="Peptidase_C19"/>
</dbReference>
<dbReference type="InterPro" id="IPR024729">
    <property type="entry name" value="USP7_ICP0-binding_dom"/>
</dbReference>
<feature type="compositionally biased region" description="Polar residues" evidence="10">
    <location>
        <begin position="513"/>
        <end position="524"/>
    </location>
</feature>
<dbReference type="InterPro" id="IPR009038">
    <property type="entry name" value="GOLD_dom"/>
</dbReference>
<dbReference type="InterPro" id="IPR002083">
    <property type="entry name" value="MATH/TRAF_dom"/>
</dbReference>
<evidence type="ECO:0000313" key="15">
    <source>
        <dbReference type="EMBL" id="KAF1928410.1"/>
    </source>
</evidence>
<keyword evidence="8" id="KW-0788">Thiol protease</keyword>
<dbReference type="Pfam" id="PF14533">
    <property type="entry name" value="USP7_C2"/>
    <property type="match status" value="1"/>
</dbReference>
<dbReference type="EC" id="3.4.19.12" evidence="4"/>
<reference evidence="15" key="1">
    <citation type="journal article" date="2020" name="Stud. Mycol.">
        <title>101 Dothideomycetes genomes: a test case for predicting lifestyles and emergence of pathogens.</title>
        <authorList>
            <person name="Haridas S."/>
            <person name="Albert R."/>
            <person name="Binder M."/>
            <person name="Bloem J."/>
            <person name="Labutti K."/>
            <person name="Salamov A."/>
            <person name="Andreopoulos B."/>
            <person name="Baker S."/>
            <person name="Barry K."/>
            <person name="Bills G."/>
            <person name="Bluhm B."/>
            <person name="Cannon C."/>
            <person name="Castanera R."/>
            <person name="Culley D."/>
            <person name="Daum C."/>
            <person name="Ezra D."/>
            <person name="Gonzalez J."/>
            <person name="Henrissat B."/>
            <person name="Kuo A."/>
            <person name="Liang C."/>
            <person name="Lipzen A."/>
            <person name="Lutzoni F."/>
            <person name="Magnuson J."/>
            <person name="Mondo S."/>
            <person name="Nolan M."/>
            <person name="Ohm R."/>
            <person name="Pangilinan J."/>
            <person name="Park H.-J."/>
            <person name="Ramirez L."/>
            <person name="Alfaro M."/>
            <person name="Sun H."/>
            <person name="Tritt A."/>
            <person name="Yoshinaga Y."/>
            <person name="Zwiers L.-H."/>
            <person name="Turgeon B."/>
            <person name="Goodwin S."/>
            <person name="Spatafora J."/>
            <person name="Crous P."/>
            <person name="Grigoriev I."/>
        </authorList>
    </citation>
    <scope>NUCLEOTIDE SEQUENCE</scope>
    <source>
        <strain evidence="15">CBS 183.55</strain>
    </source>
</reference>
<dbReference type="InterPro" id="IPR008974">
    <property type="entry name" value="TRAF-like"/>
</dbReference>
<dbReference type="PROSITE" id="PS00972">
    <property type="entry name" value="USP_1"/>
    <property type="match status" value="1"/>
</dbReference>
<evidence type="ECO:0000256" key="5">
    <source>
        <dbReference type="ARBA" id="ARBA00022670"/>
    </source>
</evidence>
<feature type="domain" description="USP" evidence="13">
    <location>
        <begin position="222"/>
        <end position="543"/>
    </location>
</feature>
<dbReference type="SUPFAM" id="SSF54001">
    <property type="entry name" value="Cysteine proteinases"/>
    <property type="match status" value="1"/>
</dbReference>
<dbReference type="SUPFAM" id="SSF49599">
    <property type="entry name" value="TRAF domain-like"/>
    <property type="match status" value="1"/>
</dbReference>
<evidence type="ECO:0000259" key="13">
    <source>
        <dbReference type="PROSITE" id="PS50235"/>
    </source>
</evidence>
<dbReference type="GO" id="GO:0005634">
    <property type="term" value="C:nucleus"/>
    <property type="evidence" value="ECO:0007669"/>
    <property type="project" value="UniProtKB-SubCell"/>
</dbReference>
<dbReference type="PROSITE" id="PS00973">
    <property type="entry name" value="USP_2"/>
    <property type="match status" value="1"/>
</dbReference>
<dbReference type="SMART" id="SM00061">
    <property type="entry name" value="MATH"/>
    <property type="match status" value="1"/>
</dbReference>
<dbReference type="InterPro" id="IPR038765">
    <property type="entry name" value="Papain-like_cys_pep_sf"/>
</dbReference>
<evidence type="ECO:0000256" key="2">
    <source>
        <dbReference type="ARBA" id="ARBA00004123"/>
    </source>
</evidence>
<keyword evidence="7 15" id="KW-0378">Hydrolase</keyword>
<dbReference type="InterPro" id="IPR029346">
    <property type="entry name" value="USP_C"/>
</dbReference>
<dbReference type="GO" id="GO:0031647">
    <property type="term" value="P:regulation of protein stability"/>
    <property type="evidence" value="ECO:0007669"/>
    <property type="project" value="TreeGrafter"/>
</dbReference>
<dbReference type="GO" id="GO:0006508">
    <property type="term" value="P:proteolysis"/>
    <property type="evidence" value="ECO:0007669"/>
    <property type="project" value="UniProtKB-KW"/>
</dbReference>
<comment type="subcellular location">
    <subcellularLocation>
        <location evidence="2">Nucleus</location>
    </subcellularLocation>
</comment>
<evidence type="ECO:0000256" key="6">
    <source>
        <dbReference type="ARBA" id="ARBA00022786"/>
    </source>
</evidence>
<dbReference type="PROSITE" id="PS50866">
    <property type="entry name" value="GOLD"/>
    <property type="match status" value="1"/>
</dbReference>
<name>A0A6A5RMB2_9PLEO</name>
<dbReference type="Pfam" id="PF01105">
    <property type="entry name" value="EMP24_GP25L"/>
    <property type="match status" value="1"/>
</dbReference>
<evidence type="ECO:0000313" key="16">
    <source>
        <dbReference type="Proteomes" id="UP000800082"/>
    </source>
</evidence>
<dbReference type="PROSITE" id="PS50235">
    <property type="entry name" value="USP_3"/>
    <property type="match status" value="1"/>
</dbReference>
<dbReference type="Gene3D" id="3.10.20.90">
    <property type="entry name" value="Phosphatidylinositol 3-kinase Catalytic Subunit, Chain A, domain 1"/>
    <property type="match status" value="2"/>
</dbReference>
<dbReference type="Gene3D" id="2.60.210.10">
    <property type="entry name" value="Apoptosis, Tumor Necrosis Factor Receptor Associated Protein 2, Chain A"/>
    <property type="match status" value="1"/>
</dbReference>
<keyword evidence="16" id="KW-1185">Reference proteome</keyword>
<dbReference type="RefSeq" id="XP_033448662.1">
    <property type="nucleotide sequence ID" value="XM_033586614.1"/>
</dbReference>
<keyword evidence="11" id="KW-0472">Membrane</keyword>
<dbReference type="InterPro" id="IPR036598">
    <property type="entry name" value="GOLD_dom_sf"/>
</dbReference>
<feature type="domain" description="MATH" evidence="12">
    <location>
        <begin position="66"/>
        <end position="196"/>
    </location>
</feature>
<evidence type="ECO:0000256" key="11">
    <source>
        <dbReference type="SAM" id="Phobius"/>
    </source>
</evidence>
<dbReference type="PROSITE" id="PS50144">
    <property type="entry name" value="MATH"/>
    <property type="match status" value="1"/>
</dbReference>
<evidence type="ECO:0000259" key="14">
    <source>
        <dbReference type="PROSITE" id="PS50866"/>
    </source>
</evidence>
<dbReference type="Pfam" id="PF12436">
    <property type="entry name" value="USP7_ICP0_bdg"/>
    <property type="match status" value="1"/>
</dbReference>
<evidence type="ECO:0000256" key="4">
    <source>
        <dbReference type="ARBA" id="ARBA00012759"/>
    </source>
</evidence>
<dbReference type="OrthoDB" id="289038at2759"/>
<evidence type="ECO:0000256" key="10">
    <source>
        <dbReference type="SAM" id="MobiDB-lite"/>
    </source>
</evidence>
<feature type="region of interest" description="Disordered" evidence="10">
    <location>
        <begin position="505"/>
        <end position="524"/>
    </location>
</feature>
<dbReference type="SUPFAM" id="SSF101576">
    <property type="entry name" value="Supernatant protein factor (SPF), C-terminal domain"/>
    <property type="match status" value="1"/>
</dbReference>
<evidence type="ECO:0000256" key="8">
    <source>
        <dbReference type="ARBA" id="ARBA00022807"/>
    </source>
</evidence>
<feature type="transmembrane region" description="Helical" evidence="11">
    <location>
        <begin position="1279"/>
        <end position="1302"/>
    </location>
</feature>
<dbReference type="Gene3D" id="3.90.70.10">
    <property type="entry name" value="Cysteine proteinases"/>
    <property type="match status" value="1"/>
</dbReference>
<organism evidence="15 16">
    <name type="scientific">Didymella exigua CBS 183.55</name>
    <dbReference type="NCBI Taxonomy" id="1150837"/>
    <lineage>
        <taxon>Eukaryota</taxon>
        <taxon>Fungi</taxon>
        <taxon>Dikarya</taxon>
        <taxon>Ascomycota</taxon>
        <taxon>Pezizomycotina</taxon>
        <taxon>Dothideomycetes</taxon>
        <taxon>Pleosporomycetidae</taxon>
        <taxon>Pleosporales</taxon>
        <taxon>Pleosporineae</taxon>
        <taxon>Didymellaceae</taxon>
        <taxon>Didymella</taxon>
    </lineage>
</organism>
<proteinExistence type="inferred from homology"/>
<keyword evidence="6" id="KW-0833">Ubl conjugation pathway</keyword>
<protein>
    <recommendedName>
        <fullName evidence="4">ubiquitinyl hydrolase 1</fullName>
        <ecNumber evidence="4">3.4.19.12</ecNumber>
    </recommendedName>
</protein>
<evidence type="ECO:0000256" key="9">
    <source>
        <dbReference type="ARBA" id="ARBA00023242"/>
    </source>
</evidence>
<dbReference type="FunFam" id="3.90.70.10:FF:000005">
    <property type="entry name" value="Ubiquitin carboxyl-terminal hydrolase 7"/>
    <property type="match status" value="1"/>
</dbReference>
<dbReference type="InterPro" id="IPR028889">
    <property type="entry name" value="USP"/>
</dbReference>
<keyword evidence="11" id="KW-1133">Transmembrane helix</keyword>
<dbReference type="PANTHER" id="PTHR24006">
    <property type="entry name" value="UBIQUITIN CARBOXYL-TERMINAL HYDROLASE"/>
    <property type="match status" value="1"/>
</dbReference>
<evidence type="ECO:0000259" key="12">
    <source>
        <dbReference type="PROSITE" id="PS50144"/>
    </source>
</evidence>
<dbReference type="GO" id="GO:0016579">
    <property type="term" value="P:protein deubiquitination"/>
    <property type="evidence" value="ECO:0007669"/>
    <property type="project" value="InterPro"/>
</dbReference>
<dbReference type="PANTHER" id="PTHR24006:SF644">
    <property type="entry name" value="UBIQUITIN CARBOXYL-TERMINAL HYDROLASE 7"/>
    <property type="match status" value="1"/>
</dbReference>
<evidence type="ECO:0000256" key="3">
    <source>
        <dbReference type="ARBA" id="ARBA00009085"/>
    </source>
</evidence>
<comment type="catalytic activity">
    <reaction evidence="1">
        <text>Thiol-dependent hydrolysis of ester, thioester, amide, peptide and isopeptide bonds formed by the C-terminal Gly of ubiquitin (a 76-residue protein attached to proteins as an intracellular targeting signal).</text>
        <dbReference type="EC" id="3.4.19.12"/>
    </reaction>
</comment>
<keyword evidence="5" id="KW-0645">Protease</keyword>
<dbReference type="GO" id="GO:0004843">
    <property type="term" value="F:cysteine-type deubiquitinase activity"/>
    <property type="evidence" value="ECO:0007669"/>
    <property type="project" value="UniProtKB-EC"/>
</dbReference>
<comment type="similarity">
    <text evidence="3">Belongs to the peptidase C19 family.</text>
</comment>